<dbReference type="InterPro" id="IPR032698">
    <property type="entry name" value="SirB1_N"/>
</dbReference>
<dbReference type="GO" id="GO:0003677">
    <property type="term" value="F:DNA binding"/>
    <property type="evidence" value="ECO:0007669"/>
    <property type="project" value="InterPro"/>
</dbReference>
<name>A0A2L2TIV9_9HYPO</name>
<dbReference type="InterPro" id="IPR011722">
    <property type="entry name" value="Hemimethylated_DNA-bd_dom"/>
</dbReference>
<dbReference type="Gene3D" id="2.30.30.390">
    <property type="entry name" value="Hemimethylated DNA-binding domain"/>
    <property type="match status" value="1"/>
</dbReference>
<dbReference type="OrthoDB" id="28868at2759"/>
<evidence type="ECO:0000259" key="1">
    <source>
        <dbReference type="PROSITE" id="PS50181"/>
    </source>
</evidence>
<proteinExistence type="predicted"/>
<dbReference type="SUPFAM" id="SSF141255">
    <property type="entry name" value="YccV-like"/>
    <property type="match status" value="1"/>
</dbReference>
<dbReference type="STRING" id="56646.A0A2L2TIV9"/>
<evidence type="ECO:0000313" key="3">
    <source>
        <dbReference type="Proteomes" id="UP000245910"/>
    </source>
</evidence>
<organism evidence="2 3">
    <name type="scientific">Fusarium venenatum</name>
    <dbReference type="NCBI Taxonomy" id="56646"/>
    <lineage>
        <taxon>Eukaryota</taxon>
        <taxon>Fungi</taxon>
        <taxon>Dikarya</taxon>
        <taxon>Ascomycota</taxon>
        <taxon>Pezizomycotina</taxon>
        <taxon>Sordariomycetes</taxon>
        <taxon>Hypocreomycetidae</taxon>
        <taxon>Hypocreales</taxon>
        <taxon>Nectriaceae</taxon>
        <taxon>Fusarium</taxon>
    </lineage>
</organism>
<dbReference type="InterPro" id="IPR001810">
    <property type="entry name" value="F-box_dom"/>
</dbReference>
<dbReference type="SMART" id="SM00992">
    <property type="entry name" value="YccV-like"/>
    <property type="match status" value="1"/>
</dbReference>
<dbReference type="PANTHER" id="PTHR31350">
    <property type="entry name" value="SI:DKEY-261L7.2"/>
    <property type="match status" value="1"/>
</dbReference>
<sequence length="641" mass="74365">MSLLQIPDEIIQHLLYYISPEDNLCSFQFLSHRLRHLANEPLLWRYHCRNSFTFWNPEHNFHRRLRGRASSTPWKEIFLTRKSRNAQVERLLVEILETKVGRLKRFEKVCKLGYDAKDFLLEQCNADDSAEDVLARRYYSNSLLDSIHRSLAIEEWYNIQQASRDNNREPANLSLERALGAFDLFVLHDQPGDLNDVSASYPCSEYTLVNEVIKIGLILDRLAADFRDTQTNIDGMSTRQTALELNRWLRCNNLTGLQHPDRSYRNLRNCLIGQALRHEDHDSIPIISSAIFCCIAERLGLQARCCAFPTHVHAIVFAENGKTLDSVPVTEDDAPLERMYLDPYGSSEEIPMADLRSMLAHFGWQTSTDVFLSPVSPVAIAMRTARNIRATASRVIEAREQADPELTRLITGNDSSNIDAALYSALWASLLLTPVDSFEWDEVLEPFLNRFAKSWHVDAWLVEKYIFPLYDRFGPLRERIMRNNPRRWDDPREVIYLVDEFDEVPPPIFRRNSVRTQHVLYKIGQIFKHRRYGWVGAVNGWTDQGTRRLPMPHTVAIDETLDDNSDTELPNRLRPRNKTFYTCLRTTGPERHVVAEDNIVLIEDPSEIPDSLFRQAGKFFKRFDAETCTFVSNIKEQYPDD</sequence>
<dbReference type="Pfam" id="PF13369">
    <property type="entry name" value="Transglut_core2"/>
    <property type="match status" value="1"/>
</dbReference>
<dbReference type="PANTHER" id="PTHR31350:SF27">
    <property type="entry name" value="HEMIMETHYLATED DNA-BINDING DOMAIN-CONTAINING PROTEIN"/>
    <property type="match status" value="1"/>
</dbReference>
<dbReference type="Gene3D" id="1.20.1280.50">
    <property type="match status" value="1"/>
</dbReference>
<dbReference type="Pfam" id="PF00646">
    <property type="entry name" value="F-box"/>
    <property type="match status" value="1"/>
</dbReference>
<feature type="domain" description="F-box" evidence="1">
    <location>
        <begin position="1"/>
        <end position="47"/>
    </location>
</feature>
<protein>
    <recommendedName>
        <fullName evidence="1">F-box domain-containing protein</fullName>
    </recommendedName>
</protein>
<dbReference type="AlphaFoldDB" id="A0A2L2TIV9"/>
<dbReference type="Proteomes" id="UP000245910">
    <property type="component" value="Chromosome III"/>
</dbReference>
<dbReference type="PROSITE" id="PS50181">
    <property type="entry name" value="FBOX"/>
    <property type="match status" value="1"/>
</dbReference>
<dbReference type="EMBL" id="LN649231">
    <property type="protein sequence ID" value="CEI69919.1"/>
    <property type="molecule type" value="Genomic_DNA"/>
</dbReference>
<reference evidence="3" key="1">
    <citation type="submission" date="2014-10" db="EMBL/GenBank/DDBJ databases">
        <authorList>
            <person name="King R."/>
        </authorList>
    </citation>
    <scope>NUCLEOTIDE SEQUENCE [LARGE SCALE GENOMIC DNA]</scope>
    <source>
        <strain evidence="3">A3/5</strain>
    </source>
</reference>
<dbReference type="Pfam" id="PF08755">
    <property type="entry name" value="YccV-like"/>
    <property type="match status" value="1"/>
</dbReference>
<keyword evidence="3" id="KW-1185">Reference proteome</keyword>
<dbReference type="InterPro" id="IPR036047">
    <property type="entry name" value="F-box-like_dom_sf"/>
</dbReference>
<dbReference type="SUPFAM" id="SSF81383">
    <property type="entry name" value="F-box domain"/>
    <property type="match status" value="1"/>
</dbReference>
<accession>A0A2L2TIV9</accession>
<dbReference type="InterPro" id="IPR036623">
    <property type="entry name" value="Hemimethylated_DNA-bd_sf"/>
</dbReference>
<evidence type="ECO:0000313" key="2">
    <source>
        <dbReference type="EMBL" id="CEI69919.1"/>
    </source>
</evidence>